<keyword evidence="2" id="KW-1133">Transmembrane helix</keyword>
<protein>
    <submittedName>
        <fullName evidence="3">Uncharacterized protein</fullName>
    </submittedName>
</protein>
<feature type="region of interest" description="Disordered" evidence="1">
    <location>
        <begin position="212"/>
        <end position="240"/>
    </location>
</feature>
<evidence type="ECO:0000313" key="4">
    <source>
        <dbReference type="Proteomes" id="UP000596742"/>
    </source>
</evidence>
<dbReference type="AlphaFoldDB" id="A0A8B6FE62"/>
<proteinExistence type="predicted"/>
<feature type="transmembrane region" description="Helical" evidence="2">
    <location>
        <begin position="157"/>
        <end position="180"/>
    </location>
</feature>
<reference evidence="3" key="1">
    <citation type="submission" date="2018-11" db="EMBL/GenBank/DDBJ databases">
        <authorList>
            <person name="Alioto T."/>
            <person name="Alioto T."/>
        </authorList>
    </citation>
    <scope>NUCLEOTIDE SEQUENCE</scope>
</reference>
<keyword evidence="2" id="KW-0812">Transmembrane</keyword>
<feature type="compositionally biased region" description="Polar residues" evidence="1">
    <location>
        <begin position="222"/>
        <end position="234"/>
    </location>
</feature>
<dbReference type="EMBL" id="UYJE01006657">
    <property type="protein sequence ID" value="VDI47801.1"/>
    <property type="molecule type" value="Genomic_DNA"/>
</dbReference>
<dbReference type="Proteomes" id="UP000596742">
    <property type="component" value="Unassembled WGS sequence"/>
</dbReference>
<keyword evidence="2" id="KW-0472">Membrane</keyword>
<accession>A0A8B6FE62</accession>
<evidence type="ECO:0000256" key="2">
    <source>
        <dbReference type="SAM" id="Phobius"/>
    </source>
</evidence>
<sequence>METTLTFDIFLIASIIILNCFGDVTTVGCDKVCWTVQQKTLVFGTDVKLVCKTSDDTDLCTNCTKIWTGGHVQSLLSLNGYPSSESSKYWPTIGKDEFVITIKTFNKQDLNQEYSCTIGPGTCRRNLTDDMFDSNKREVSLDETTASYDTSNNISHTALICLLVILFFVFGILSCIYISVKCQEKEKFLTFCITCDIQGFLLLIKMAPGTSNTEQDIESSGEESGQPLNKSPDNVLTGDD</sequence>
<dbReference type="OrthoDB" id="10543111at2759"/>
<organism evidence="3 4">
    <name type="scientific">Mytilus galloprovincialis</name>
    <name type="common">Mediterranean mussel</name>
    <dbReference type="NCBI Taxonomy" id="29158"/>
    <lineage>
        <taxon>Eukaryota</taxon>
        <taxon>Metazoa</taxon>
        <taxon>Spiralia</taxon>
        <taxon>Lophotrochozoa</taxon>
        <taxon>Mollusca</taxon>
        <taxon>Bivalvia</taxon>
        <taxon>Autobranchia</taxon>
        <taxon>Pteriomorphia</taxon>
        <taxon>Mytilida</taxon>
        <taxon>Mytiloidea</taxon>
        <taxon>Mytilidae</taxon>
        <taxon>Mytilinae</taxon>
        <taxon>Mytilus</taxon>
    </lineage>
</organism>
<evidence type="ECO:0000313" key="3">
    <source>
        <dbReference type="EMBL" id="VDI47801.1"/>
    </source>
</evidence>
<evidence type="ECO:0000256" key="1">
    <source>
        <dbReference type="SAM" id="MobiDB-lite"/>
    </source>
</evidence>
<comment type="caution">
    <text evidence="3">The sequence shown here is derived from an EMBL/GenBank/DDBJ whole genome shotgun (WGS) entry which is preliminary data.</text>
</comment>
<gene>
    <name evidence="3" type="ORF">MGAL_10B074593</name>
</gene>
<keyword evidence="4" id="KW-1185">Reference proteome</keyword>
<name>A0A8B6FE62_MYTGA</name>